<dbReference type="InterPro" id="IPR006103">
    <property type="entry name" value="Glyco_hydro_2_cat"/>
</dbReference>
<keyword evidence="11" id="KW-0732">Signal</keyword>
<evidence type="ECO:0000256" key="7">
    <source>
        <dbReference type="ARBA" id="ARBA00022837"/>
    </source>
</evidence>
<dbReference type="InterPro" id="IPR036156">
    <property type="entry name" value="Beta-gal/glucu_dom_sf"/>
</dbReference>
<dbReference type="Pfam" id="PF02837">
    <property type="entry name" value="Glyco_hydro_2_N"/>
    <property type="match status" value="1"/>
</dbReference>
<dbReference type="InterPro" id="IPR011013">
    <property type="entry name" value="Gal_mutarotase_sf_dom"/>
</dbReference>
<evidence type="ECO:0000256" key="1">
    <source>
        <dbReference type="ARBA" id="ARBA00001412"/>
    </source>
</evidence>
<comment type="cofactor">
    <cofactor evidence="2">
        <name>Ca(2+)</name>
        <dbReference type="ChEBI" id="CHEBI:29108"/>
    </cofactor>
</comment>
<dbReference type="Pfam" id="PF16353">
    <property type="entry name" value="LacZ_4"/>
    <property type="match status" value="1"/>
</dbReference>
<evidence type="ECO:0000256" key="8">
    <source>
        <dbReference type="ARBA" id="ARBA00023295"/>
    </source>
</evidence>
<dbReference type="InterPro" id="IPR004199">
    <property type="entry name" value="B-gal_small/dom_5"/>
</dbReference>
<dbReference type="PRINTS" id="PR00132">
    <property type="entry name" value="GLHYDRLASE2"/>
</dbReference>
<dbReference type="SUPFAM" id="SSF51445">
    <property type="entry name" value="(Trans)glycosidases"/>
    <property type="match status" value="1"/>
</dbReference>
<dbReference type="Pfam" id="PF00703">
    <property type="entry name" value="Glyco_hydro_2"/>
    <property type="match status" value="1"/>
</dbReference>
<comment type="caution">
    <text evidence="13">The sequence shown here is derived from an EMBL/GenBank/DDBJ whole genome shotgun (WGS) entry which is preliminary data.</text>
</comment>
<keyword evidence="7" id="KW-0106">Calcium</keyword>
<dbReference type="InterPro" id="IPR014718">
    <property type="entry name" value="GH-type_carb-bd"/>
</dbReference>
<dbReference type="PROSITE" id="PS00608">
    <property type="entry name" value="GLYCOSYL_HYDROL_F2_2"/>
    <property type="match status" value="1"/>
</dbReference>
<dbReference type="Gene3D" id="2.60.40.10">
    <property type="entry name" value="Immunoglobulins"/>
    <property type="match status" value="2"/>
</dbReference>
<dbReference type="GO" id="GO:0004565">
    <property type="term" value="F:beta-galactosidase activity"/>
    <property type="evidence" value="ECO:0007669"/>
    <property type="project" value="UniProtKB-EC"/>
</dbReference>
<sequence>MNKIHYILKAAFLLVIGSHLGQAQTLDPVIENPDVVGINKLDARATFFPYNSLELAKEDDVSKADNYMLLNGIWQFNYSDTPEVRPTDFYKEDFDTSNWNTIKVPSNWEVEGFGIPIYVNATYPFQKGELNPPEIPDGDNPVGSYKRTFEVPNDWNGKDVFIHFGAVKSAFYIWINGKKVGYSQGSKLPAEFNVTNFVKPGKNSIALEVYRWSDGSYLECQDFWRISGIERDVYLYARPKIQLADYFAKAGLENNYTDGVFDLSVDLKSIDSKKQKGNIEVEIIRDNQSVYKSSSAYELDPNSGKTFSFIKTIPQVKTWSAEIPNLYQLNIVIKDRKGNVIEAISRKLGFRTSEVKGSNFLVNGKPILIKGVNRHEHDPNTGHVISREDMLRDIQIFKEYNINAVRTAHYPNDPYFYELCDEYGIYVVDEANIESHGMGYALDRTLGNNPAWLKAHLERINRMVERDKNHPSIIIWSLGNEAGNGYNFYEGYLSAKRIDNTRPVQHERAVHEWNTDLYVPMYETPEDAEAYAKNDKRTKPYIQCEYAHAMGNSMGGFKEYWDLYEKYDKLQGGFIWDFVDQGLRIERNGREIFAYGGDFGPEGTPSDNNFLLNGLVQADRTPNPHILEVAHIQQNIKFYENDLSNGMIDIKNWYFFRDLSNYKLNWEVIANGEVVESGTIEELDYAPQAKKAIKIPFKTQFKNGVEYFLNVSAILKTDEPLLKAGYRIAYEQFQLQEAKVGLPEAATAAVNFKTNGDMINVTGTDFELLFNQKEGTLTDYTFKNKNLIESGPVVNFWRAPTDNDYGAGTQRSYKEWKDADTSGKLTTAVKQLSKSQVEITFTRDLFDGDAKIIETYLVDGNGAVKVTNELKAIKGKHSGFYKFGNKLVLPEAYKNITFYGKGPFEAYTDRQHAAKVGLYKQTIAEQYFAYLRPQENGNKMDVRWASLTKEDGSGIKFLSETPFFVQALNYREDDLHSGDQRKQEHAGEIDPRKEVFVNIDGFQQGLGSINSWGRLPLPEYMLAYKDYSYSYWMVPIEK</sequence>
<dbReference type="InterPro" id="IPR008979">
    <property type="entry name" value="Galactose-bd-like_sf"/>
</dbReference>
<dbReference type="GO" id="GO:0030246">
    <property type="term" value="F:carbohydrate binding"/>
    <property type="evidence" value="ECO:0007669"/>
    <property type="project" value="InterPro"/>
</dbReference>
<dbReference type="InterPro" id="IPR023230">
    <property type="entry name" value="Glyco_hydro_2_CS"/>
</dbReference>
<dbReference type="Proteomes" id="UP000289792">
    <property type="component" value="Unassembled WGS sequence"/>
</dbReference>
<dbReference type="InterPro" id="IPR017853">
    <property type="entry name" value="GH"/>
</dbReference>
<dbReference type="GO" id="GO:0005990">
    <property type="term" value="P:lactose catabolic process"/>
    <property type="evidence" value="ECO:0007669"/>
    <property type="project" value="TreeGrafter"/>
</dbReference>
<reference evidence="13 14" key="1">
    <citation type="submission" date="2019-01" db="EMBL/GenBank/DDBJ databases">
        <title>Genome sequence of the Antarctic species Gelidibacter gilvus ACAM 158(T).</title>
        <authorList>
            <person name="Bowman J.P."/>
        </authorList>
    </citation>
    <scope>NUCLEOTIDE SEQUENCE [LARGE SCALE GENOMIC DNA]</scope>
    <source>
        <strain evidence="13 14">IC158</strain>
    </source>
</reference>
<dbReference type="InterPro" id="IPR032312">
    <property type="entry name" value="LacZ_4"/>
</dbReference>
<feature type="domain" description="Beta galactosidase small chain/" evidence="12">
    <location>
        <begin position="760"/>
        <end position="1034"/>
    </location>
</feature>
<dbReference type="FunFam" id="3.20.20.80:FF:000121">
    <property type="entry name" value="Beta-galactosidase"/>
    <property type="match status" value="1"/>
</dbReference>
<comment type="similarity">
    <text evidence="3 10">Belongs to the glycosyl hydrolase 2 family.</text>
</comment>
<evidence type="ECO:0000256" key="9">
    <source>
        <dbReference type="ARBA" id="ARBA00032230"/>
    </source>
</evidence>
<dbReference type="PANTHER" id="PTHR46323:SF2">
    <property type="entry name" value="BETA-GALACTOSIDASE"/>
    <property type="match status" value="1"/>
</dbReference>
<name>A0A4Q0XIS0_9FLAO</name>
<gene>
    <name evidence="13" type="ORF">ESZ48_10825</name>
</gene>
<dbReference type="InterPro" id="IPR023232">
    <property type="entry name" value="Glyco_hydro_2_AS"/>
</dbReference>
<keyword evidence="8 10" id="KW-0326">Glycosidase</keyword>
<evidence type="ECO:0000256" key="2">
    <source>
        <dbReference type="ARBA" id="ARBA00001913"/>
    </source>
</evidence>
<dbReference type="InterPro" id="IPR013783">
    <property type="entry name" value="Ig-like_fold"/>
</dbReference>
<dbReference type="OrthoDB" id="9801077at2"/>
<dbReference type="InterPro" id="IPR006102">
    <property type="entry name" value="Ig-like_GH2"/>
</dbReference>
<dbReference type="PANTHER" id="PTHR46323">
    <property type="entry name" value="BETA-GALACTOSIDASE"/>
    <property type="match status" value="1"/>
</dbReference>
<evidence type="ECO:0000313" key="14">
    <source>
        <dbReference type="Proteomes" id="UP000289792"/>
    </source>
</evidence>
<dbReference type="SUPFAM" id="SSF74650">
    <property type="entry name" value="Galactose mutarotase-like"/>
    <property type="match status" value="1"/>
</dbReference>
<evidence type="ECO:0000256" key="11">
    <source>
        <dbReference type="SAM" id="SignalP"/>
    </source>
</evidence>
<comment type="subunit">
    <text evidence="4">Monomer.</text>
</comment>
<dbReference type="Gene3D" id="3.20.20.80">
    <property type="entry name" value="Glycosidases"/>
    <property type="match status" value="1"/>
</dbReference>
<proteinExistence type="inferred from homology"/>
<accession>A0A4Q0XIS0</accession>
<feature type="signal peptide" evidence="11">
    <location>
        <begin position="1"/>
        <end position="23"/>
    </location>
</feature>
<dbReference type="InterPro" id="IPR006104">
    <property type="entry name" value="Glyco_hydro_2_N"/>
</dbReference>
<dbReference type="SMART" id="SM01038">
    <property type="entry name" value="Bgal_small_N"/>
    <property type="match status" value="1"/>
</dbReference>
<dbReference type="Gene3D" id="2.60.120.260">
    <property type="entry name" value="Galactose-binding domain-like"/>
    <property type="match status" value="1"/>
</dbReference>
<evidence type="ECO:0000259" key="12">
    <source>
        <dbReference type="SMART" id="SM01038"/>
    </source>
</evidence>
<dbReference type="GO" id="GO:0009341">
    <property type="term" value="C:beta-galactosidase complex"/>
    <property type="evidence" value="ECO:0007669"/>
    <property type="project" value="InterPro"/>
</dbReference>
<dbReference type="EC" id="3.2.1.23" evidence="5 10"/>
<dbReference type="Pfam" id="PF02836">
    <property type="entry name" value="Glyco_hydro_2_C"/>
    <property type="match status" value="1"/>
</dbReference>
<dbReference type="InterPro" id="IPR050347">
    <property type="entry name" value="Bact_Beta-galactosidase"/>
</dbReference>
<keyword evidence="14" id="KW-1185">Reference proteome</keyword>
<evidence type="ECO:0000256" key="3">
    <source>
        <dbReference type="ARBA" id="ARBA00007401"/>
    </source>
</evidence>
<dbReference type="PROSITE" id="PS00719">
    <property type="entry name" value="GLYCOSYL_HYDROL_F2_1"/>
    <property type="match status" value="1"/>
</dbReference>
<evidence type="ECO:0000256" key="6">
    <source>
        <dbReference type="ARBA" id="ARBA00022801"/>
    </source>
</evidence>
<comment type="catalytic activity">
    <reaction evidence="1 10">
        <text>Hydrolysis of terminal non-reducing beta-D-galactose residues in beta-D-galactosides.</text>
        <dbReference type="EC" id="3.2.1.23"/>
    </reaction>
</comment>
<dbReference type="Gene3D" id="2.70.98.10">
    <property type="match status" value="1"/>
</dbReference>
<protein>
    <recommendedName>
        <fullName evidence="5 10">Beta-galactosidase</fullName>
        <ecNumber evidence="5 10">3.2.1.23</ecNumber>
    </recommendedName>
    <alternativeName>
        <fullName evidence="9 10">Lactase</fullName>
    </alternativeName>
</protein>
<evidence type="ECO:0000256" key="5">
    <source>
        <dbReference type="ARBA" id="ARBA00012756"/>
    </source>
</evidence>
<feature type="chain" id="PRO_5020590996" description="Beta-galactosidase" evidence="11">
    <location>
        <begin position="24"/>
        <end position="1038"/>
    </location>
</feature>
<dbReference type="EMBL" id="SDDZ01000005">
    <property type="protein sequence ID" value="RXJ49931.1"/>
    <property type="molecule type" value="Genomic_DNA"/>
</dbReference>
<evidence type="ECO:0000256" key="4">
    <source>
        <dbReference type="ARBA" id="ARBA00011245"/>
    </source>
</evidence>
<dbReference type="AlphaFoldDB" id="A0A4Q0XIS0"/>
<dbReference type="InterPro" id="IPR006101">
    <property type="entry name" value="Glyco_hydro_2"/>
</dbReference>
<evidence type="ECO:0000313" key="13">
    <source>
        <dbReference type="EMBL" id="RXJ49931.1"/>
    </source>
</evidence>
<dbReference type="RefSeq" id="WP_129017499.1">
    <property type="nucleotide sequence ID" value="NZ_SDDZ01000005.1"/>
</dbReference>
<dbReference type="SUPFAM" id="SSF49303">
    <property type="entry name" value="beta-Galactosidase/glucuronidase domain"/>
    <property type="match status" value="2"/>
</dbReference>
<dbReference type="Pfam" id="PF02929">
    <property type="entry name" value="Bgal_small_N"/>
    <property type="match status" value="1"/>
</dbReference>
<evidence type="ECO:0000256" key="10">
    <source>
        <dbReference type="RuleBase" id="RU361154"/>
    </source>
</evidence>
<dbReference type="SUPFAM" id="SSF49785">
    <property type="entry name" value="Galactose-binding domain-like"/>
    <property type="match status" value="1"/>
</dbReference>
<organism evidence="13 14">
    <name type="scientific">Gelidibacter gilvus</name>
    <dbReference type="NCBI Taxonomy" id="59602"/>
    <lineage>
        <taxon>Bacteria</taxon>
        <taxon>Pseudomonadati</taxon>
        <taxon>Bacteroidota</taxon>
        <taxon>Flavobacteriia</taxon>
        <taxon>Flavobacteriales</taxon>
        <taxon>Flavobacteriaceae</taxon>
        <taxon>Gelidibacter</taxon>
    </lineage>
</organism>
<keyword evidence="6 10" id="KW-0378">Hydrolase</keyword>